<keyword evidence="3" id="KW-0540">Nuclease</keyword>
<evidence type="ECO:0000256" key="12">
    <source>
        <dbReference type="SAM" id="MobiDB-lite"/>
    </source>
</evidence>
<feature type="region of interest" description="Disordered" evidence="12">
    <location>
        <begin position="440"/>
        <end position="465"/>
    </location>
</feature>
<dbReference type="Pfam" id="PF06087">
    <property type="entry name" value="Tyr-DNA_phospho"/>
    <property type="match status" value="1"/>
</dbReference>
<dbReference type="EMBL" id="WVTA01000006">
    <property type="protein sequence ID" value="KAK3209566.1"/>
    <property type="molecule type" value="Genomic_DNA"/>
</dbReference>
<comment type="similarity">
    <text evidence="2">Belongs to the tyrosyl-DNA phosphodiesterase family.</text>
</comment>
<keyword evidence="6" id="KW-0269">Exonuclease</keyword>
<evidence type="ECO:0000256" key="1">
    <source>
        <dbReference type="ARBA" id="ARBA00004123"/>
    </source>
</evidence>
<gene>
    <name evidence="13" type="ORF">GRF29_69g2168713</name>
</gene>
<dbReference type="CDD" id="cd09194">
    <property type="entry name" value="PLDc_yTdp1_1"/>
    <property type="match status" value="1"/>
</dbReference>
<dbReference type="SUPFAM" id="SSF56024">
    <property type="entry name" value="Phospholipase D/nuclease"/>
    <property type="match status" value="2"/>
</dbReference>
<dbReference type="PANTHER" id="PTHR12415:SF0">
    <property type="entry name" value="TYROSYL-DNA PHOSPHODIESTERASE 1"/>
    <property type="match status" value="1"/>
</dbReference>
<evidence type="ECO:0000313" key="14">
    <source>
        <dbReference type="Proteomes" id="UP001280581"/>
    </source>
</evidence>
<proteinExistence type="inferred from homology"/>
<evidence type="ECO:0000256" key="9">
    <source>
        <dbReference type="PIRSR" id="PIRSR610347-1"/>
    </source>
</evidence>
<dbReference type="PANTHER" id="PTHR12415">
    <property type="entry name" value="TYROSYL-DNA PHOSPHODIESTERASE 1"/>
    <property type="match status" value="1"/>
</dbReference>
<dbReference type="GO" id="GO:0005634">
    <property type="term" value="C:nucleus"/>
    <property type="evidence" value="ECO:0007669"/>
    <property type="project" value="UniProtKB-SubCell"/>
</dbReference>
<evidence type="ECO:0000256" key="3">
    <source>
        <dbReference type="ARBA" id="ARBA00022722"/>
    </source>
</evidence>
<comment type="caution">
    <text evidence="13">The sequence shown here is derived from an EMBL/GenBank/DDBJ whole genome shotgun (WGS) entry which is preliminary data.</text>
</comment>
<evidence type="ECO:0000256" key="7">
    <source>
        <dbReference type="ARBA" id="ARBA00023204"/>
    </source>
</evidence>
<dbReference type="GO" id="GO:0004527">
    <property type="term" value="F:exonuclease activity"/>
    <property type="evidence" value="ECO:0007669"/>
    <property type="project" value="UniProtKB-KW"/>
</dbReference>
<feature type="compositionally biased region" description="Low complexity" evidence="12">
    <location>
        <begin position="37"/>
        <end position="46"/>
    </location>
</feature>
<dbReference type="GO" id="GO:0003690">
    <property type="term" value="F:double-stranded DNA binding"/>
    <property type="evidence" value="ECO:0007669"/>
    <property type="project" value="TreeGrafter"/>
</dbReference>
<dbReference type="CDD" id="cd09123">
    <property type="entry name" value="PLDc_Tdp1_2"/>
    <property type="match status" value="1"/>
</dbReference>
<accession>A0AAN6LYJ8</accession>
<dbReference type="GO" id="GO:0003697">
    <property type="term" value="F:single-stranded DNA binding"/>
    <property type="evidence" value="ECO:0007669"/>
    <property type="project" value="TreeGrafter"/>
</dbReference>
<dbReference type="GO" id="GO:0006281">
    <property type="term" value="P:DNA repair"/>
    <property type="evidence" value="ECO:0007669"/>
    <property type="project" value="UniProtKB-KW"/>
</dbReference>
<evidence type="ECO:0000256" key="6">
    <source>
        <dbReference type="ARBA" id="ARBA00022839"/>
    </source>
</evidence>
<dbReference type="Proteomes" id="UP001280581">
    <property type="component" value="Unassembled WGS sequence"/>
</dbReference>
<feature type="active site" description="Nucleophile" evidence="9">
    <location>
        <position position="212"/>
    </location>
</feature>
<dbReference type="AlphaFoldDB" id="A0AAN6LYJ8"/>
<sequence length="548" mass="60093">MSPVGESVEPPNKRRKLKTDVTTEASSTPPPQSPGDASIAGAAAASLQRPISPPSLRKRKPRTPSSSTSQIEAEVHVTKQTSTFKGKQQNKSKGLDNTGAKISKEMRYVRSPIQLTRIKDLGSEQNVDTVTLNDLLGDPMIKECWNFNFLFDLDFVMGQFDVDVRHMVKVKIVHGFWKNEDANRIALVQSAERYPNIQLISAYMPDPFGTHHSKMLVLLRHDDTAQIIIHTANMIPRDWGNMTQAVWQSPILPLTSTPLKNENTIHPIGSGPRFKTDLLHYLHAYGNRLHALTSHLAPYDFTPIRAAFLASAPSRQKPSTATSHHTPFGWPGLQQILSTIPTSPTTTPPPLVIQVSSIATLGASPTWLTHFHSILSTTASSPSSQSKATPTALNIIFPTPHEIRTSLSGYASGSSIHTKLSSPAQQKQLQYLHPFLRHWSSPPSPSPSQSSSPTQESVHTRAHRGPAAPHIKTYILFRDASFSQIEWALLTSANLSRQAWGERRNKEGVVGVKSYEVGVCVWPGLFADGGAEAEMVPVFGGMEVVGRA</sequence>
<dbReference type="GO" id="GO:0017005">
    <property type="term" value="F:3'-tyrosyl-DNA phosphodiesterase activity"/>
    <property type="evidence" value="ECO:0007669"/>
    <property type="project" value="TreeGrafter"/>
</dbReference>
<organism evidence="13 14">
    <name type="scientific">Pseudopithomyces chartarum</name>
    <dbReference type="NCBI Taxonomy" id="1892770"/>
    <lineage>
        <taxon>Eukaryota</taxon>
        <taxon>Fungi</taxon>
        <taxon>Dikarya</taxon>
        <taxon>Ascomycota</taxon>
        <taxon>Pezizomycotina</taxon>
        <taxon>Dothideomycetes</taxon>
        <taxon>Pleosporomycetidae</taxon>
        <taxon>Pleosporales</taxon>
        <taxon>Massarineae</taxon>
        <taxon>Didymosphaeriaceae</taxon>
        <taxon>Pseudopithomyces</taxon>
    </lineage>
</organism>
<reference evidence="13 14" key="1">
    <citation type="submission" date="2021-02" db="EMBL/GenBank/DDBJ databases">
        <title>Genome assembly of Pseudopithomyces chartarum.</title>
        <authorList>
            <person name="Jauregui R."/>
            <person name="Singh J."/>
            <person name="Voisey C."/>
        </authorList>
    </citation>
    <scope>NUCLEOTIDE SEQUENCE [LARGE SCALE GENOMIC DNA]</scope>
    <source>
        <strain evidence="13 14">AGR01</strain>
    </source>
</reference>
<evidence type="ECO:0000256" key="2">
    <source>
        <dbReference type="ARBA" id="ARBA00010205"/>
    </source>
</evidence>
<keyword evidence="14" id="KW-1185">Reference proteome</keyword>
<name>A0AAN6LYJ8_9PLEO</name>
<keyword evidence="5" id="KW-0378">Hydrolase</keyword>
<evidence type="ECO:0000256" key="5">
    <source>
        <dbReference type="ARBA" id="ARBA00022801"/>
    </source>
</evidence>
<keyword evidence="7" id="KW-0234">DNA repair</keyword>
<protein>
    <recommendedName>
        <fullName evidence="15">Phospholipase D/nuclease</fullName>
    </recommendedName>
</protein>
<feature type="compositionally biased region" description="Polar residues" evidence="12">
    <location>
        <begin position="78"/>
        <end position="92"/>
    </location>
</feature>
<dbReference type="InterPro" id="IPR010347">
    <property type="entry name" value="Tdp1"/>
</dbReference>
<evidence type="ECO:0008006" key="15">
    <source>
        <dbReference type="Google" id="ProtNLM"/>
    </source>
</evidence>
<evidence type="ECO:0000256" key="8">
    <source>
        <dbReference type="ARBA" id="ARBA00023242"/>
    </source>
</evidence>
<dbReference type="Gene3D" id="3.30.870.10">
    <property type="entry name" value="Endonuclease Chain A"/>
    <property type="match status" value="2"/>
</dbReference>
<feature type="binding site" evidence="10">
    <location>
        <position position="472"/>
    </location>
    <ligand>
        <name>substrate</name>
    </ligand>
</feature>
<evidence type="ECO:0000256" key="10">
    <source>
        <dbReference type="PIRSR" id="PIRSR610347-2"/>
    </source>
</evidence>
<keyword evidence="8" id="KW-0539">Nucleus</keyword>
<evidence type="ECO:0000256" key="11">
    <source>
        <dbReference type="PIRSR" id="PIRSR610347-3"/>
    </source>
</evidence>
<feature type="site" description="Interaction with DNA" evidence="11">
    <location>
        <position position="496"/>
    </location>
</feature>
<feature type="binding site" evidence="10">
    <location>
        <position position="214"/>
    </location>
    <ligand>
        <name>substrate</name>
    </ligand>
</feature>
<evidence type="ECO:0000256" key="4">
    <source>
        <dbReference type="ARBA" id="ARBA00022763"/>
    </source>
</evidence>
<feature type="active site" description="Proton donor/acceptor" evidence="9">
    <location>
        <position position="470"/>
    </location>
</feature>
<keyword evidence="4" id="KW-0227">DNA damage</keyword>
<feature type="region of interest" description="Disordered" evidence="12">
    <location>
        <begin position="1"/>
        <end position="99"/>
    </location>
</feature>
<comment type="subcellular location">
    <subcellularLocation>
        <location evidence="1">Nucleus</location>
    </subcellularLocation>
</comment>
<evidence type="ECO:0000313" key="13">
    <source>
        <dbReference type="EMBL" id="KAK3209566.1"/>
    </source>
</evidence>
<dbReference type="FunFam" id="3.30.870.10:FF:000038">
    <property type="entry name" value="Probable tyrosyl-DNA phosphodiesterase"/>
    <property type="match status" value="1"/>
</dbReference>